<dbReference type="InterPro" id="IPR029052">
    <property type="entry name" value="Metallo-depent_PP-like"/>
</dbReference>
<dbReference type="Gene3D" id="3.60.21.10">
    <property type="match status" value="1"/>
</dbReference>
<reference evidence="2 3" key="1">
    <citation type="submission" date="2019-10" db="EMBL/GenBank/DDBJ databases">
        <title>Assembly and Annotation for the nematode Trichostrongylus colubriformis.</title>
        <authorList>
            <person name="Martin J."/>
        </authorList>
    </citation>
    <scope>NUCLEOTIDE SEQUENCE [LARGE SCALE GENOMIC DNA]</scope>
    <source>
        <strain evidence="2">G859</strain>
        <tissue evidence="2">Whole worm</tissue>
    </source>
</reference>
<dbReference type="GO" id="GO:0004722">
    <property type="term" value="F:protein serine/threonine phosphatase activity"/>
    <property type="evidence" value="ECO:0007669"/>
    <property type="project" value="TreeGrafter"/>
</dbReference>
<feature type="domain" description="Serine/threonine specific protein phosphatases" evidence="1">
    <location>
        <begin position="165"/>
        <end position="394"/>
    </location>
</feature>
<feature type="non-terminal residue" evidence="2">
    <location>
        <position position="1"/>
    </location>
</feature>
<accession>A0AAN8FG72</accession>
<dbReference type="AlphaFoldDB" id="A0AAN8FG72"/>
<dbReference type="EMBL" id="WIXE01021001">
    <property type="protein sequence ID" value="KAK5968785.1"/>
    <property type="molecule type" value="Genomic_DNA"/>
</dbReference>
<dbReference type="PANTHER" id="PTHR11668">
    <property type="entry name" value="SERINE/THREONINE PROTEIN PHOSPHATASE"/>
    <property type="match status" value="1"/>
</dbReference>
<dbReference type="PANTHER" id="PTHR11668:SF290">
    <property type="entry name" value="SERINE_THREONINE SPECIFIC PROTEIN PHOSPHATASES DOMAIN-CONTAINING PROTEIN"/>
    <property type="match status" value="1"/>
</dbReference>
<dbReference type="GO" id="GO:0005634">
    <property type="term" value="C:nucleus"/>
    <property type="evidence" value="ECO:0007669"/>
    <property type="project" value="TreeGrafter"/>
</dbReference>
<dbReference type="InterPro" id="IPR050341">
    <property type="entry name" value="PP1_catalytic_subunit"/>
</dbReference>
<name>A0AAN8FG72_TRICO</name>
<evidence type="ECO:0000259" key="1">
    <source>
        <dbReference type="SMART" id="SM00156"/>
    </source>
</evidence>
<dbReference type="GO" id="GO:0005737">
    <property type="term" value="C:cytoplasm"/>
    <property type="evidence" value="ECO:0007669"/>
    <property type="project" value="TreeGrafter"/>
</dbReference>
<sequence length="397" mass="45561">KKRMALSGYEEGNENLSYQCQKNATYPPSAINMCSDVKTPYPHFRTYRAEKGIYVKYCCRTDLCNKNDVMIMLPRFHFQRENVSKPVTGQLCYRDLCRELTNMDLRLRRPCVTLKKRATPSYQLFAHVAGGNGHKLVKVERTILVSYESYILTQLMEHGPYVYDWRPFELVSLLSQAADIFEGENTMLTLRTPIAIIGDIRGQYQDLHRWLCITGFPPRQKILFLGGVIDSEEPGSLDCLAFIAAMKAGYFSSQKASIDSNAFLINSIGRALRKIPRKKQYQLHGKGMGETLPIQFQPRFRRRNDSAVQSYLSNYECIEAVKRPFTLADMPTLAKDLIFSEPTTRIDMYRRATENRPATFGFGAVKRVCRDMGAAVISIHPDFLIHVYTLEKQKNKK</sequence>
<comment type="caution">
    <text evidence="2">The sequence shown here is derived from an EMBL/GenBank/DDBJ whole genome shotgun (WGS) entry which is preliminary data.</text>
</comment>
<proteinExistence type="predicted"/>
<dbReference type="SMART" id="SM00156">
    <property type="entry name" value="PP2Ac"/>
    <property type="match status" value="1"/>
</dbReference>
<dbReference type="InterPro" id="IPR006186">
    <property type="entry name" value="Ser/Thr-sp_prot-phosphatase"/>
</dbReference>
<gene>
    <name evidence="2" type="ORF">GCK32_009419</name>
</gene>
<evidence type="ECO:0000313" key="2">
    <source>
        <dbReference type="EMBL" id="KAK5968785.1"/>
    </source>
</evidence>
<dbReference type="SUPFAM" id="SSF56300">
    <property type="entry name" value="Metallo-dependent phosphatases"/>
    <property type="match status" value="1"/>
</dbReference>
<protein>
    <recommendedName>
        <fullName evidence="1">Serine/threonine specific protein phosphatases domain-containing protein</fullName>
    </recommendedName>
</protein>
<evidence type="ECO:0000313" key="3">
    <source>
        <dbReference type="Proteomes" id="UP001331761"/>
    </source>
</evidence>
<dbReference type="Proteomes" id="UP001331761">
    <property type="component" value="Unassembled WGS sequence"/>
</dbReference>
<keyword evidence="3" id="KW-1185">Reference proteome</keyword>
<organism evidence="2 3">
    <name type="scientific">Trichostrongylus colubriformis</name>
    <name type="common">Black scour worm</name>
    <dbReference type="NCBI Taxonomy" id="6319"/>
    <lineage>
        <taxon>Eukaryota</taxon>
        <taxon>Metazoa</taxon>
        <taxon>Ecdysozoa</taxon>
        <taxon>Nematoda</taxon>
        <taxon>Chromadorea</taxon>
        <taxon>Rhabditida</taxon>
        <taxon>Rhabditina</taxon>
        <taxon>Rhabditomorpha</taxon>
        <taxon>Strongyloidea</taxon>
        <taxon>Trichostrongylidae</taxon>
        <taxon>Trichostrongylus</taxon>
    </lineage>
</organism>